<keyword evidence="1" id="KW-0479">Metal-binding</keyword>
<feature type="domain" description="CCHC-type" evidence="2">
    <location>
        <begin position="142"/>
        <end position="155"/>
    </location>
</feature>
<proteinExistence type="predicted"/>
<dbReference type="PANTHER" id="PTHR15503:SF45">
    <property type="entry name" value="RNA-DIRECTED DNA POLYMERASE HOMOLOG"/>
    <property type="match status" value="1"/>
</dbReference>
<keyword evidence="1" id="KW-0862">Zinc</keyword>
<dbReference type="AlphaFoldDB" id="A0A1U8PXV9"/>
<dbReference type="RefSeq" id="XP_016755119.1">
    <property type="nucleotide sequence ID" value="XM_016899630.1"/>
</dbReference>
<evidence type="ECO:0000256" key="1">
    <source>
        <dbReference type="PROSITE-ProRule" id="PRU00047"/>
    </source>
</evidence>
<accession>A0A1U8PXV9</accession>
<dbReference type="OrthoDB" id="2272416at2759"/>
<reference evidence="4" key="2">
    <citation type="submission" date="2025-08" db="UniProtKB">
        <authorList>
            <consortium name="RefSeq"/>
        </authorList>
    </citation>
    <scope>IDENTIFICATION</scope>
</reference>
<dbReference type="GO" id="GO:0003676">
    <property type="term" value="F:nucleic acid binding"/>
    <property type="evidence" value="ECO:0007669"/>
    <property type="project" value="InterPro"/>
</dbReference>
<dbReference type="KEGG" id="ghi:107963031"/>
<keyword evidence="3" id="KW-1185">Reference proteome</keyword>
<keyword evidence="1" id="KW-0863">Zinc-finger</keyword>
<dbReference type="Proteomes" id="UP000818029">
    <property type="component" value="Chromosome A06"/>
</dbReference>
<dbReference type="GO" id="GO:0008270">
    <property type="term" value="F:zinc ion binding"/>
    <property type="evidence" value="ECO:0007669"/>
    <property type="project" value="UniProtKB-KW"/>
</dbReference>
<evidence type="ECO:0000313" key="4">
    <source>
        <dbReference type="RefSeq" id="XP_016755119.1"/>
    </source>
</evidence>
<dbReference type="GeneID" id="107963031"/>
<sequence length="274" mass="30853">MRFMNLVQGTLSIDEYKDKFVRLSQYVPELVSSEVNCCKRFKFRLNREIKLYLVAQNTKVFDELVEKAHTLEEALGEKHKVALSGAVKRSIEAASGYGRKIKDRQAVRVEASPADQGAAAWQICEYCTRCHRCECWRMTSACLICGSMGHRVSDCSGKPLLFMISLFLLLHLLLLEGETMVEVVVVEVLVSVVLLKSFPLLASIDSGVMRSFILRDVVRELGIAEETSRLNVTVKSSLGYSVVVDRAKVDCEVKVELIVRKLLLLVRNLSCCRM</sequence>
<dbReference type="PaxDb" id="3635-A0A1U8PXV9"/>
<dbReference type="InterPro" id="IPR001878">
    <property type="entry name" value="Znf_CCHC"/>
</dbReference>
<evidence type="ECO:0000259" key="2">
    <source>
        <dbReference type="PROSITE" id="PS50158"/>
    </source>
</evidence>
<dbReference type="PANTHER" id="PTHR15503">
    <property type="entry name" value="LDOC1 RELATED"/>
    <property type="match status" value="1"/>
</dbReference>
<gene>
    <name evidence="4" type="primary">LOC107963031</name>
</gene>
<dbReference type="InterPro" id="IPR032567">
    <property type="entry name" value="RTL1-rel"/>
</dbReference>
<reference evidence="3" key="1">
    <citation type="journal article" date="2020" name="Nat. Genet.">
        <title>Genomic diversifications of five Gossypium allopolyploid species and their impact on cotton improvement.</title>
        <authorList>
            <person name="Chen Z.J."/>
            <person name="Sreedasyam A."/>
            <person name="Ando A."/>
            <person name="Song Q."/>
            <person name="De Santiago L.M."/>
            <person name="Hulse-Kemp A.M."/>
            <person name="Ding M."/>
            <person name="Ye W."/>
            <person name="Kirkbride R.C."/>
            <person name="Jenkins J."/>
            <person name="Plott C."/>
            <person name="Lovell J."/>
            <person name="Lin Y.M."/>
            <person name="Vaughn R."/>
            <person name="Liu B."/>
            <person name="Simpson S."/>
            <person name="Scheffler B.E."/>
            <person name="Wen L."/>
            <person name="Saski C.A."/>
            <person name="Grover C.E."/>
            <person name="Hu G."/>
            <person name="Conover J.L."/>
            <person name="Carlson J.W."/>
            <person name="Shu S."/>
            <person name="Boston L.B."/>
            <person name="Williams M."/>
            <person name="Peterson D.G."/>
            <person name="McGee K."/>
            <person name="Jones D.C."/>
            <person name="Wendel J.F."/>
            <person name="Stelly D.M."/>
            <person name="Grimwood J."/>
            <person name="Schmutz J."/>
        </authorList>
    </citation>
    <scope>NUCLEOTIDE SEQUENCE [LARGE SCALE GENOMIC DNA]</scope>
    <source>
        <strain evidence="3">cv. TM-1</strain>
    </source>
</reference>
<organism evidence="3 4">
    <name type="scientific">Gossypium hirsutum</name>
    <name type="common">Upland cotton</name>
    <name type="synonym">Gossypium mexicanum</name>
    <dbReference type="NCBI Taxonomy" id="3635"/>
    <lineage>
        <taxon>Eukaryota</taxon>
        <taxon>Viridiplantae</taxon>
        <taxon>Streptophyta</taxon>
        <taxon>Embryophyta</taxon>
        <taxon>Tracheophyta</taxon>
        <taxon>Spermatophyta</taxon>
        <taxon>Magnoliopsida</taxon>
        <taxon>eudicotyledons</taxon>
        <taxon>Gunneridae</taxon>
        <taxon>Pentapetalae</taxon>
        <taxon>rosids</taxon>
        <taxon>malvids</taxon>
        <taxon>Malvales</taxon>
        <taxon>Malvaceae</taxon>
        <taxon>Malvoideae</taxon>
        <taxon>Gossypium</taxon>
    </lineage>
</organism>
<name>A0A1U8PXV9_GOSHI</name>
<protein>
    <recommendedName>
        <fullName evidence="2">CCHC-type domain-containing protein</fullName>
    </recommendedName>
</protein>
<evidence type="ECO:0000313" key="3">
    <source>
        <dbReference type="Proteomes" id="UP000818029"/>
    </source>
</evidence>
<dbReference type="PROSITE" id="PS50158">
    <property type="entry name" value="ZF_CCHC"/>
    <property type="match status" value="1"/>
</dbReference>